<dbReference type="InterPro" id="IPR002110">
    <property type="entry name" value="Ankyrin_rpt"/>
</dbReference>
<keyword evidence="6" id="KW-1185">Reference proteome</keyword>
<dbReference type="SMART" id="SM00248">
    <property type="entry name" value="ANK"/>
    <property type="match status" value="3"/>
</dbReference>
<feature type="repeat" description="ANK" evidence="3">
    <location>
        <begin position="685"/>
        <end position="717"/>
    </location>
</feature>
<dbReference type="SUPFAM" id="SSF48452">
    <property type="entry name" value="TPR-like"/>
    <property type="match status" value="1"/>
</dbReference>
<dbReference type="Pfam" id="PF12796">
    <property type="entry name" value="Ank_2"/>
    <property type="match status" value="1"/>
</dbReference>
<keyword evidence="1" id="KW-0677">Repeat</keyword>
<dbReference type="Proteomes" id="UP000813461">
    <property type="component" value="Unassembled WGS sequence"/>
</dbReference>
<dbReference type="Gene3D" id="1.25.40.10">
    <property type="entry name" value="Tetratricopeptide repeat domain"/>
    <property type="match status" value="1"/>
</dbReference>
<proteinExistence type="predicted"/>
<feature type="region of interest" description="Disordered" evidence="4">
    <location>
        <begin position="562"/>
        <end position="596"/>
    </location>
</feature>
<evidence type="ECO:0000313" key="6">
    <source>
        <dbReference type="Proteomes" id="UP000813461"/>
    </source>
</evidence>
<dbReference type="PROSITE" id="PS50088">
    <property type="entry name" value="ANK_REPEAT"/>
    <property type="match status" value="2"/>
</dbReference>
<keyword evidence="2 3" id="KW-0040">ANK repeat</keyword>
<organism evidence="5 6">
    <name type="scientific">Paraphoma chrysanthemicola</name>
    <dbReference type="NCBI Taxonomy" id="798071"/>
    <lineage>
        <taxon>Eukaryota</taxon>
        <taxon>Fungi</taxon>
        <taxon>Dikarya</taxon>
        <taxon>Ascomycota</taxon>
        <taxon>Pezizomycotina</taxon>
        <taxon>Dothideomycetes</taxon>
        <taxon>Pleosporomycetidae</taxon>
        <taxon>Pleosporales</taxon>
        <taxon>Pleosporineae</taxon>
        <taxon>Phaeosphaeriaceae</taxon>
        <taxon>Paraphoma</taxon>
    </lineage>
</organism>
<reference evidence="5" key="1">
    <citation type="journal article" date="2021" name="Nat. Commun.">
        <title>Genetic determinants of endophytism in the Arabidopsis root mycobiome.</title>
        <authorList>
            <person name="Mesny F."/>
            <person name="Miyauchi S."/>
            <person name="Thiergart T."/>
            <person name="Pickel B."/>
            <person name="Atanasova L."/>
            <person name="Karlsson M."/>
            <person name="Huettel B."/>
            <person name="Barry K.W."/>
            <person name="Haridas S."/>
            <person name="Chen C."/>
            <person name="Bauer D."/>
            <person name="Andreopoulos W."/>
            <person name="Pangilinan J."/>
            <person name="LaButti K."/>
            <person name="Riley R."/>
            <person name="Lipzen A."/>
            <person name="Clum A."/>
            <person name="Drula E."/>
            <person name="Henrissat B."/>
            <person name="Kohler A."/>
            <person name="Grigoriev I.V."/>
            <person name="Martin F.M."/>
            <person name="Hacquard S."/>
        </authorList>
    </citation>
    <scope>NUCLEOTIDE SEQUENCE</scope>
    <source>
        <strain evidence="5">MPI-SDFR-AT-0120</strain>
    </source>
</reference>
<dbReference type="PANTHER" id="PTHR24134">
    <property type="entry name" value="ANKYRIN REPEAT-CONTAINING PROTEIN DDB_G0279043"/>
    <property type="match status" value="1"/>
</dbReference>
<evidence type="ECO:0000256" key="1">
    <source>
        <dbReference type="ARBA" id="ARBA00022737"/>
    </source>
</evidence>
<name>A0A8K0QXV1_9PLEO</name>
<evidence type="ECO:0000256" key="3">
    <source>
        <dbReference type="PROSITE-ProRule" id="PRU00023"/>
    </source>
</evidence>
<gene>
    <name evidence="5" type="ORF">FB567DRAFT_608438</name>
</gene>
<evidence type="ECO:0000313" key="5">
    <source>
        <dbReference type="EMBL" id="KAH7077359.1"/>
    </source>
</evidence>
<comment type="caution">
    <text evidence="5">The sequence shown here is derived from an EMBL/GenBank/DDBJ whole genome shotgun (WGS) entry which is preliminary data.</text>
</comment>
<dbReference type="InterPro" id="IPR011990">
    <property type="entry name" value="TPR-like_helical_dom_sf"/>
</dbReference>
<protein>
    <submittedName>
        <fullName evidence="5">Uncharacterized protein</fullName>
    </submittedName>
</protein>
<dbReference type="Gene3D" id="1.25.40.20">
    <property type="entry name" value="Ankyrin repeat-containing domain"/>
    <property type="match status" value="2"/>
</dbReference>
<accession>A0A8K0QXV1</accession>
<sequence length="854" mass="94848">MEMGIDDVNRFDLSTKVFALGKTAWNVGATLSNLDDNIETNGFAVTDLTEDVRSLGNVCDVAYARLEDVRKRSDARSILPAELTHRIWACFAAQVDAASHAIEELNQFVRFERGENTKTIGQAHWKRRLELSSKQSPNPRTNIGRHAESLSVALQLIITIDANFSHHKAQGHLFGDLSKLQKMVDSMRNSMRQTKPSQTNESLLECGHEVIQRGTVMYEVDFAADSNVENMQKTHNNASTRSWIDILKVMRSDQHNIIPPDGNFDSSSPDLKTSMTQQMDHGSQDDLQVDLAKSALETGTKAFDAGEWEEAASLLEEAVMVLEQLAPQQRKFCDLFTLHYQLYVCSYHTREPQHAKEALLDLVKQPTSTDKQRECILDATHLLAQMFLRNGDLNSARSHCESALQGRRKLLGKHSDAAFESLALMAHIYVLLNKRALAKSCLAMIPEKRREAVLAAVEVSLGPGIEHLDFSSLLTPQAQLASPRPEIERQSICSDASGSTAGLGLDKTIFDYGSTISPSPTTSPQSVTRMLAPTNSSGQSLHSHMAVSSSFRNVREATLMGNERPADQSLSFSPQEGSVARNGRLPSQASAAYKTSPTSRKAIYEKMGCQPRDRIEEAVCSGDYAALINLLAKKKSFWRSGLRKRVRSERVTALHFAALFGEIDMARRLLDANYNVNEVPFGYSTSLTPLNFAVGARQADMVRFLIENGAKPTESESWSALAAQLLSRSWLAKTLVDDEKELLSTRIIATMGVLLQYQWDIREPIDASRSTVLHRAVSFWTGEYKLDLDVRTNITLFMCERGSNPFQQDAAGKTPYDLAQASGHQNLISILEQAPMMGLYTSDMKPVELPEHPL</sequence>
<feature type="repeat" description="ANK" evidence="3">
    <location>
        <begin position="649"/>
        <end position="681"/>
    </location>
</feature>
<dbReference type="OrthoDB" id="194358at2759"/>
<dbReference type="AlphaFoldDB" id="A0A8K0QXV1"/>
<dbReference type="PANTHER" id="PTHR24134:SF9">
    <property type="entry name" value="ANKYRIN REPEAT AND SOCS BOX PROTEIN 8"/>
    <property type="match status" value="1"/>
</dbReference>
<dbReference type="PROSITE" id="PS50297">
    <property type="entry name" value="ANK_REP_REGION"/>
    <property type="match status" value="2"/>
</dbReference>
<dbReference type="EMBL" id="JAGMVJ010000018">
    <property type="protein sequence ID" value="KAH7077359.1"/>
    <property type="molecule type" value="Genomic_DNA"/>
</dbReference>
<evidence type="ECO:0000256" key="2">
    <source>
        <dbReference type="ARBA" id="ARBA00023043"/>
    </source>
</evidence>
<dbReference type="SUPFAM" id="SSF48403">
    <property type="entry name" value="Ankyrin repeat"/>
    <property type="match status" value="1"/>
</dbReference>
<evidence type="ECO:0000256" key="4">
    <source>
        <dbReference type="SAM" id="MobiDB-lite"/>
    </source>
</evidence>
<feature type="compositionally biased region" description="Polar residues" evidence="4">
    <location>
        <begin position="585"/>
        <end position="596"/>
    </location>
</feature>
<dbReference type="InterPro" id="IPR036770">
    <property type="entry name" value="Ankyrin_rpt-contain_sf"/>
</dbReference>